<evidence type="ECO:0000256" key="5">
    <source>
        <dbReference type="ARBA" id="ARBA00022989"/>
    </source>
</evidence>
<gene>
    <name evidence="9" type="ORF">ACFSB2_17545</name>
</gene>
<evidence type="ECO:0000256" key="6">
    <source>
        <dbReference type="ARBA" id="ARBA00023136"/>
    </source>
</evidence>
<evidence type="ECO:0000256" key="3">
    <source>
        <dbReference type="ARBA" id="ARBA00022475"/>
    </source>
</evidence>
<proteinExistence type="inferred from homology"/>
<feature type="transmembrane region" description="Helical" evidence="7">
    <location>
        <begin position="238"/>
        <end position="261"/>
    </location>
</feature>
<evidence type="ECO:0000256" key="1">
    <source>
        <dbReference type="ARBA" id="ARBA00004651"/>
    </source>
</evidence>
<dbReference type="SUPFAM" id="SSF161098">
    <property type="entry name" value="MetI-like"/>
    <property type="match status" value="1"/>
</dbReference>
<feature type="transmembrane region" description="Helical" evidence="7">
    <location>
        <begin position="103"/>
        <end position="124"/>
    </location>
</feature>
<feature type="transmembrane region" description="Helical" evidence="7">
    <location>
        <begin position="178"/>
        <end position="203"/>
    </location>
</feature>
<dbReference type="Proteomes" id="UP001597079">
    <property type="component" value="Unassembled WGS sequence"/>
</dbReference>
<comment type="caution">
    <text evidence="9">The sequence shown here is derived from an EMBL/GenBank/DDBJ whole genome shotgun (WGS) entry which is preliminary data.</text>
</comment>
<keyword evidence="3" id="KW-1003">Cell membrane</keyword>
<protein>
    <submittedName>
        <fullName evidence="9">Carbohydrate ABC transporter permease</fullName>
    </submittedName>
</protein>
<keyword evidence="2 7" id="KW-0813">Transport</keyword>
<evidence type="ECO:0000259" key="8">
    <source>
        <dbReference type="PROSITE" id="PS50928"/>
    </source>
</evidence>
<comment type="similarity">
    <text evidence="7">Belongs to the binding-protein-dependent transport system permease family.</text>
</comment>
<feature type="transmembrane region" description="Helical" evidence="7">
    <location>
        <begin position="72"/>
        <end position="91"/>
    </location>
</feature>
<keyword evidence="4 7" id="KW-0812">Transmembrane</keyword>
<dbReference type="CDD" id="cd06261">
    <property type="entry name" value="TM_PBP2"/>
    <property type="match status" value="1"/>
</dbReference>
<dbReference type="Gene3D" id="1.10.3720.10">
    <property type="entry name" value="MetI-like"/>
    <property type="match status" value="1"/>
</dbReference>
<feature type="domain" description="ABC transmembrane type-1" evidence="8">
    <location>
        <begin position="68"/>
        <end position="261"/>
    </location>
</feature>
<evidence type="ECO:0000313" key="10">
    <source>
        <dbReference type="Proteomes" id="UP001597079"/>
    </source>
</evidence>
<dbReference type="PANTHER" id="PTHR43744">
    <property type="entry name" value="ABC TRANSPORTER PERMEASE PROTEIN MG189-RELATED-RELATED"/>
    <property type="match status" value="1"/>
</dbReference>
<dbReference type="PANTHER" id="PTHR43744:SF12">
    <property type="entry name" value="ABC TRANSPORTER PERMEASE PROTEIN MG189-RELATED"/>
    <property type="match status" value="1"/>
</dbReference>
<keyword evidence="10" id="KW-1185">Reference proteome</keyword>
<feature type="transmembrane region" description="Helical" evidence="7">
    <location>
        <begin position="12"/>
        <end position="30"/>
    </location>
</feature>
<sequence length="277" mass="30558">MKIRVSDIILNIFVWLGGIIIVIPFLWMIISSFKTQAQIFQSPFSLPRALDVQNYAALFAQWPFFAWYRNSVLVAVILTVLTVLLSALSGYGFSKYRFSGKGWLFAIIIMGLSIPFQSILIPLYSEMARMHIANTYVSLIVPFIAPPIGIFLMRQFITTIPDELLDAGRIDGCHEFMLFVRIVLPLLKPAIAALAIITFVAAWGNFLWPLVMLNDSSKFTLPLGLYSLLSDASSGGDAQYGVMMAGAALASLPPVAVFIIMQRSFISGLTMGGARDS</sequence>
<dbReference type="RefSeq" id="WP_377944409.1">
    <property type="nucleotide sequence ID" value="NZ_JBHUCX010000067.1"/>
</dbReference>
<dbReference type="EMBL" id="JBHUCX010000067">
    <property type="protein sequence ID" value="MFD1676506.1"/>
    <property type="molecule type" value="Genomic_DNA"/>
</dbReference>
<reference evidence="10" key="1">
    <citation type="journal article" date="2019" name="Int. J. Syst. Evol. Microbiol.">
        <title>The Global Catalogue of Microorganisms (GCM) 10K type strain sequencing project: providing services to taxonomists for standard genome sequencing and annotation.</title>
        <authorList>
            <consortium name="The Broad Institute Genomics Platform"/>
            <consortium name="The Broad Institute Genome Sequencing Center for Infectious Disease"/>
            <person name="Wu L."/>
            <person name="Ma J."/>
        </authorList>
    </citation>
    <scope>NUCLEOTIDE SEQUENCE [LARGE SCALE GENOMIC DNA]</scope>
    <source>
        <strain evidence="10">CGMCC 1.12286</strain>
    </source>
</reference>
<evidence type="ECO:0000256" key="4">
    <source>
        <dbReference type="ARBA" id="ARBA00022692"/>
    </source>
</evidence>
<accession>A0ABW4JL17</accession>
<comment type="subcellular location">
    <subcellularLocation>
        <location evidence="1 7">Cell membrane</location>
        <topology evidence="1 7">Multi-pass membrane protein</topology>
    </subcellularLocation>
</comment>
<organism evidence="9 10">
    <name type="scientific">Alicyclobacillus fodiniaquatilis</name>
    <dbReference type="NCBI Taxonomy" id="1661150"/>
    <lineage>
        <taxon>Bacteria</taxon>
        <taxon>Bacillati</taxon>
        <taxon>Bacillota</taxon>
        <taxon>Bacilli</taxon>
        <taxon>Bacillales</taxon>
        <taxon>Alicyclobacillaceae</taxon>
        <taxon>Alicyclobacillus</taxon>
    </lineage>
</organism>
<evidence type="ECO:0000256" key="2">
    <source>
        <dbReference type="ARBA" id="ARBA00022448"/>
    </source>
</evidence>
<dbReference type="InterPro" id="IPR035906">
    <property type="entry name" value="MetI-like_sf"/>
</dbReference>
<keyword evidence="5 7" id="KW-1133">Transmembrane helix</keyword>
<evidence type="ECO:0000256" key="7">
    <source>
        <dbReference type="RuleBase" id="RU363032"/>
    </source>
</evidence>
<feature type="transmembrane region" description="Helical" evidence="7">
    <location>
        <begin position="136"/>
        <end position="157"/>
    </location>
</feature>
<dbReference type="PROSITE" id="PS50928">
    <property type="entry name" value="ABC_TM1"/>
    <property type="match status" value="1"/>
</dbReference>
<name>A0ABW4JL17_9BACL</name>
<dbReference type="Pfam" id="PF00528">
    <property type="entry name" value="BPD_transp_1"/>
    <property type="match status" value="1"/>
</dbReference>
<evidence type="ECO:0000313" key="9">
    <source>
        <dbReference type="EMBL" id="MFD1676506.1"/>
    </source>
</evidence>
<dbReference type="InterPro" id="IPR000515">
    <property type="entry name" value="MetI-like"/>
</dbReference>
<keyword evidence="6 7" id="KW-0472">Membrane</keyword>